<reference evidence="3" key="1">
    <citation type="journal article" date="2019" name="G3 (Bethesda)">
        <title>Genome Assemblies of Two Rare Opportunistic Yeast Pathogens: Diutina rugosa (syn. Candida rugosa) and Trichomonascus ciferrii (syn. Candida ciferrii).</title>
        <authorList>
            <person name="Mixao V."/>
            <person name="Saus E."/>
            <person name="Hansen A.P."/>
            <person name="Lass-Florl C."/>
            <person name="Gabaldon T."/>
        </authorList>
    </citation>
    <scope>NUCLEOTIDE SEQUENCE</scope>
    <source>
        <strain evidence="3">CBS 4856</strain>
    </source>
</reference>
<protein>
    <submittedName>
        <fullName evidence="3">Uncharacterized protein</fullName>
    </submittedName>
</protein>
<feature type="compositionally biased region" description="Polar residues" evidence="2">
    <location>
        <begin position="167"/>
        <end position="184"/>
    </location>
</feature>
<keyword evidence="4" id="KW-1185">Reference proteome</keyword>
<keyword evidence="1" id="KW-0175">Coiled coil</keyword>
<proteinExistence type="predicted"/>
<evidence type="ECO:0000256" key="1">
    <source>
        <dbReference type="SAM" id="Coils"/>
    </source>
</evidence>
<dbReference type="VEuPathDB" id="FungiDB:TRICI_005803"/>
<evidence type="ECO:0000313" key="4">
    <source>
        <dbReference type="Proteomes" id="UP000761534"/>
    </source>
</evidence>
<comment type="caution">
    <text evidence="3">The sequence shown here is derived from an EMBL/GenBank/DDBJ whole genome shotgun (WGS) entry which is preliminary data.</text>
</comment>
<feature type="compositionally biased region" description="Polar residues" evidence="2">
    <location>
        <begin position="194"/>
        <end position="213"/>
    </location>
</feature>
<feature type="compositionally biased region" description="Low complexity" evidence="2">
    <location>
        <begin position="129"/>
        <end position="140"/>
    </location>
</feature>
<dbReference type="OrthoDB" id="4094746at2759"/>
<evidence type="ECO:0000313" key="3">
    <source>
        <dbReference type="EMBL" id="KAA8902879.1"/>
    </source>
</evidence>
<organism evidence="3 4">
    <name type="scientific">Trichomonascus ciferrii</name>
    <dbReference type="NCBI Taxonomy" id="44093"/>
    <lineage>
        <taxon>Eukaryota</taxon>
        <taxon>Fungi</taxon>
        <taxon>Dikarya</taxon>
        <taxon>Ascomycota</taxon>
        <taxon>Saccharomycotina</taxon>
        <taxon>Dipodascomycetes</taxon>
        <taxon>Dipodascales</taxon>
        <taxon>Trichomonascaceae</taxon>
        <taxon>Trichomonascus</taxon>
        <taxon>Trichomonascus ciferrii complex</taxon>
    </lineage>
</organism>
<dbReference type="EMBL" id="SWFS01000456">
    <property type="protein sequence ID" value="KAA8902879.1"/>
    <property type="molecule type" value="Genomic_DNA"/>
</dbReference>
<feature type="compositionally biased region" description="Acidic residues" evidence="2">
    <location>
        <begin position="215"/>
        <end position="227"/>
    </location>
</feature>
<gene>
    <name evidence="3" type="ORF">TRICI_005803</name>
</gene>
<evidence type="ECO:0000256" key="2">
    <source>
        <dbReference type="SAM" id="MobiDB-lite"/>
    </source>
</evidence>
<accession>A0A642UPL4</accession>
<dbReference type="Proteomes" id="UP000761534">
    <property type="component" value="Unassembled WGS sequence"/>
</dbReference>
<feature type="region of interest" description="Disordered" evidence="2">
    <location>
        <begin position="332"/>
        <end position="369"/>
    </location>
</feature>
<name>A0A642UPL4_9ASCO</name>
<sequence>MQFVPVDYFYEPQYVRVPVTRSPRYGRHCMSDYEEYLAQQEYLEALREKKRQEEIQRQLYLRRQAEALRRQQLQRQAEEEELRRRQQHQMSLENALEALLGLREPEYDESEDEDTPMDNDVESYHQEEALGSEAEASGSELYDHTPVNEGNHRTIRIPVFDYKGRGPSTSTIPQIPRLSSNSTDVDGDEKVQVSPVSNTSADNTPAESTPTTVEEQQESASESESENYSETLKTIEGQVKAAVETYERLFDAEASSGSDSDGYYTVKSLTSRIKVLQKTQMRLEQLYEQLDSLPKGHGQNKKLRRDLTSKSVSVADKVDDLLRVLESRRTALLEKQKSSETESESETEKPQTPKKVRHVTIETVPDDEF</sequence>
<dbReference type="AlphaFoldDB" id="A0A642UPL4"/>
<feature type="coiled-coil region" evidence="1">
    <location>
        <begin position="43"/>
        <end position="90"/>
    </location>
</feature>
<feature type="region of interest" description="Disordered" evidence="2">
    <location>
        <begin position="128"/>
        <end position="231"/>
    </location>
</feature>
<feature type="compositionally biased region" description="Basic and acidic residues" evidence="2">
    <location>
        <begin position="332"/>
        <end position="351"/>
    </location>
</feature>